<feature type="transmembrane region" description="Helical" evidence="2">
    <location>
        <begin position="46"/>
        <end position="67"/>
    </location>
</feature>
<keyword evidence="2" id="KW-0472">Membrane</keyword>
<dbReference type="AlphaFoldDB" id="A0A7W5H4I2"/>
<evidence type="ECO:0000313" key="3">
    <source>
        <dbReference type="EMBL" id="MBB3206422.1"/>
    </source>
</evidence>
<reference evidence="3 4" key="1">
    <citation type="submission" date="2020-08" db="EMBL/GenBank/DDBJ databases">
        <title>Genomic Encyclopedia of Type Strains, Phase III (KMG-III): the genomes of soil and plant-associated and newly described type strains.</title>
        <authorList>
            <person name="Whitman W."/>
        </authorList>
    </citation>
    <scope>NUCLEOTIDE SEQUENCE [LARGE SCALE GENOMIC DNA]</scope>
    <source>
        <strain evidence="3 4">CECT 8075</strain>
    </source>
</reference>
<keyword evidence="2" id="KW-0812">Transmembrane</keyword>
<proteinExistence type="predicted"/>
<comment type="caution">
    <text evidence="3">The sequence shown here is derived from an EMBL/GenBank/DDBJ whole genome shotgun (WGS) entry which is preliminary data.</text>
</comment>
<evidence type="ECO:0008006" key="5">
    <source>
        <dbReference type="Google" id="ProtNLM"/>
    </source>
</evidence>
<feature type="region of interest" description="Disordered" evidence="1">
    <location>
        <begin position="1"/>
        <end position="22"/>
    </location>
</feature>
<protein>
    <recommendedName>
        <fullName evidence="5">Transmembrane protein</fullName>
    </recommendedName>
</protein>
<keyword evidence="2" id="KW-1133">Transmembrane helix</keyword>
<dbReference type="Proteomes" id="UP000536179">
    <property type="component" value="Unassembled WGS sequence"/>
</dbReference>
<gene>
    <name evidence="3" type="ORF">FHS27_002231</name>
</gene>
<sequence length="214" mass="24135">MSDASSTSTIPSAPENYSEGLAERSTAGDLHADKYNDPRAHFGWKAWASMFAIIIGGAVFALSSIYVRRTRLEETTRFWGPETITAIQLGDHVMLLPREGSDFDPVELTAFPGLGHLRRALLDERHYEWSTQSDTGVDDFCADTNDAQCVRLEFSDPSLQRFETAQVDIELNHGVVGPADQSRRVEVNERVRPALKHQIGLLMRVKQKRYDRRD</sequence>
<evidence type="ECO:0000256" key="1">
    <source>
        <dbReference type="SAM" id="MobiDB-lite"/>
    </source>
</evidence>
<keyword evidence="4" id="KW-1185">Reference proteome</keyword>
<dbReference type="EMBL" id="JACHXU010000006">
    <property type="protein sequence ID" value="MBB3206422.1"/>
    <property type="molecule type" value="Genomic_DNA"/>
</dbReference>
<organism evidence="3 4">
    <name type="scientific">Aporhodopirellula rubra</name>
    <dbReference type="NCBI Taxonomy" id="980271"/>
    <lineage>
        <taxon>Bacteria</taxon>
        <taxon>Pseudomonadati</taxon>
        <taxon>Planctomycetota</taxon>
        <taxon>Planctomycetia</taxon>
        <taxon>Pirellulales</taxon>
        <taxon>Pirellulaceae</taxon>
        <taxon>Aporhodopirellula</taxon>
    </lineage>
</organism>
<evidence type="ECO:0000313" key="4">
    <source>
        <dbReference type="Proteomes" id="UP000536179"/>
    </source>
</evidence>
<dbReference type="RefSeq" id="WP_246419413.1">
    <property type="nucleotide sequence ID" value="NZ_JACHXU010000006.1"/>
</dbReference>
<accession>A0A7W5H4I2</accession>
<name>A0A7W5H4I2_9BACT</name>
<evidence type="ECO:0000256" key="2">
    <source>
        <dbReference type="SAM" id="Phobius"/>
    </source>
</evidence>
<feature type="compositionally biased region" description="Polar residues" evidence="1">
    <location>
        <begin position="1"/>
        <end position="11"/>
    </location>
</feature>